<dbReference type="SUPFAM" id="SSF110997">
    <property type="entry name" value="Sporulation related repeat"/>
    <property type="match status" value="1"/>
</dbReference>
<name>A0A495RBE4_9GAMM</name>
<dbReference type="EMBL" id="RBWY01000004">
    <property type="protein sequence ID" value="RKS84735.1"/>
    <property type="molecule type" value="Genomic_DNA"/>
</dbReference>
<dbReference type="PANTHER" id="PTHR38687:SF1">
    <property type="entry name" value="CELL DIVISION PROTEIN DEDD"/>
    <property type="match status" value="1"/>
</dbReference>
<proteinExistence type="predicted"/>
<dbReference type="InterPro" id="IPR052521">
    <property type="entry name" value="Cell_div_SPOR-domain"/>
</dbReference>
<dbReference type="GO" id="GO:0032153">
    <property type="term" value="C:cell division site"/>
    <property type="evidence" value="ECO:0007669"/>
    <property type="project" value="TreeGrafter"/>
</dbReference>
<evidence type="ECO:0000313" key="2">
    <source>
        <dbReference type="EMBL" id="RKS84735.1"/>
    </source>
</evidence>
<accession>A0A495RBE4</accession>
<sequence>MDNQKRNRLIGFITLILLALLVSPYVLVDKSKQIEATIPILPSNHQIESALVEDNDDLDIETSSSLNELANEVNSVVQQQIPANNSIQDSSSAQTEKNYVVQLVALKNKQKIEELIALLRLNNYDVYTLPAVPQEGQLTRLFVGQYLTKAQAEMVIIDLEHLSKLKGFVTTK</sequence>
<dbReference type="GO" id="GO:0030428">
    <property type="term" value="C:cell septum"/>
    <property type="evidence" value="ECO:0007669"/>
    <property type="project" value="TreeGrafter"/>
</dbReference>
<organism evidence="2 3">
    <name type="scientific">Orbus hercynius</name>
    <dbReference type="NCBI Taxonomy" id="593135"/>
    <lineage>
        <taxon>Bacteria</taxon>
        <taxon>Pseudomonadati</taxon>
        <taxon>Pseudomonadota</taxon>
        <taxon>Gammaproteobacteria</taxon>
        <taxon>Orbales</taxon>
        <taxon>Orbaceae</taxon>
        <taxon>Orbus</taxon>
    </lineage>
</organism>
<dbReference type="Gene3D" id="3.30.70.1070">
    <property type="entry name" value="Sporulation related repeat"/>
    <property type="match status" value="1"/>
</dbReference>
<reference evidence="2 3" key="1">
    <citation type="submission" date="2018-10" db="EMBL/GenBank/DDBJ databases">
        <title>Genomic Encyclopedia of Type Strains, Phase IV (KMG-IV): sequencing the most valuable type-strain genomes for metagenomic binning, comparative biology and taxonomic classification.</title>
        <authorList>
            <person name="Goeker M."/>
        </authorList>
    </citation>
    <scope>NUCLEOTIDE SEQUENCE [LARGE SCALE GENOMIC DNA]</scope>
    <source>
        <strain evidence="2 3">DSM 22228</strain>
    </source>
</reference>
<dbReference type="InterPro" id="IPR036680">
    <property type="entry name" value="SPOR-like_sf"/>
</dbReference>
<comment type="caution">
    <text evidence="2">The sequence shown here is derived from an EMBL/GenBank/DDBJ whole genome shotgun (WGS) entry which is preliminary data.</text>
</comment>
<dbReference type="InterPro" id="IPR007730">
    <property type="entry name" value="SPOR-like_dom"/>
</dbReference>
<dbReference type="Proteomes" id="UP000278542">
    <property type="component" value="Unassembled WGS sequence"/>
</dbReference>
<evidence type="ECO:0000313" key="3">
    <source>
        <dbReference type="Proteomes" id="UP000278542"/>
    </source>
</evidence>
<keyword evidence="3" id="KW-1185">Reference proteome</keyword>
<evidence type="ECO:0000259" key="1">
    <source>
        <dbReference type="PROSITE" id="PS51724"/>
    </source>
</evidence>
<dbReference type="PROSITE" id="PS51724">
    <property type="entry name" value="SPOR"/>
    <property type="match status" value="1"/>
</dbReference>
<feature type="domain" description="SPOR" evidence="1">
    <location>
        <begin position="93"/>
        <end position="172"/>
    </location>
</feature>
<dbReference type="AlphaFoldDB" id="A0A495RBE4"/>
<dbReference type="PANTHER" id="PTHR38687">
    <property type="entry name" value="CELL DIVISION PROTEIN DEDD-RELATED"/>
    <property type="match status" value="1"/>
</dbReference>
<protein>
    <submittedName>
        <fullName evidence="2">DedD protein</fullName>
    </submittedName>
</protein>
<dbReference type="GO" id="GO:0032506">
    <property type="term" value="P:cytokinetic process"/>
    <property type="evidence" value="ECO:0007669"/>
    <property type="project" value="TreeGrafter"/>
</dbReference>
<dbReference type="GO" id="GO:0042834">
    <property type="term" value="F:peptidoglycan binding"/>
    <property type="evidence" value="ECO:0007669"/>
    <property type="project" value="InterPro"/>
</dbReference>
<dbReference type="Pfam" id="PF05036">
    <property type="entry name" value="SPOR"/>
    <property type="match status" value="1"/>
</dbReference>
<gene>
    <name evidence="2" type="ORF">DES39_1950</name>
</gene>
<dbReference type="OrthoDB" id="7061672at2"/>
<dbReference type="RefSeq" id="WP_121145583.1">
    <property type="nucleotide sequence ID" value="NZ_RBWY01000004.1"/>
</dbReference>